<reference evidence="10" key="2">
    <citation type="submission" date="2015-02" db="UniProtKB">
        <authorList>
            <consortium name="EnsemblMetazoa"/>
        </authorList>
    </citation>
    <scope>IDENTIFICATION</scope>
</reference>
<dbReference type="NCBIfam" id="NF003037">
    <property type="entry name" value="PRK03932.1"/>
    <property type="match status" value="1"/>
</dbReference>
<keyword evidence="7" id="KW-0030">Aminoacyl-tRNA synthetase</keyword>
<dbReference type="GO" id="GO:0004816">
    <property type="term" value="F:asparagine-tRNA ligase activity"/>
    <property type="evidence" value="ECO:0007669"/>
    <property type="project" value="UniProtKB-EC"/>
</dbReference>
<dbReference type="SUPFAM" id="SSF50249">
    <property type="entry name" value="Nucleic acid-binding proteins"/>
    <property type="match status" value="1"/>
</dbReference>
<dbReference type="Pfam" id="PF01336">
    <property type="entry name" value="tRNA_anti-codon"/>
    <property type="match status" value="1"/>
</dbReference>
<feature type="region of interest" description="Disordered" evidence="8">
    <location>
        <begin position="178"/>
        <end position="206"/>
    </location>
</feature>
<dbReference type="InterPro" id="IPR012340">
    <property type="entry name" value="NA-bd_OB-fold"/>
</dbReference>
<dbReference type="GO" id="GO:0005739">
    <property type="term" value="C:mitochondrion"/>
    <property type="evidence" value="ECO:0007669"/>
    <property type="project" value="TreeGrafter"/>
</dbReference>
<dbReference type="EMBL" id="JH431789">
    <property type="status" value="NOT_ANNOTATED_CDS"/>
    <property type="molecule type" value="Genomic_DNA"/>
</dbReference>
<evidence type="ECO:0000313" key="11">
    <source>
        <dbReference type="Proteomes" id="UP000014500"/>
    </source>
</evidence>
<dbReference type="HOGENOM" id="CLU_004553_2_0_1"/>
<organism evidence="10 11">
    <name type="scientific">Strigamia maritima</name>
    <name type="common">European centipede</name>
    <name type="synonym">Geophilus maritimus</name>
    <dbReference type="NCBI Taxonomy" id="126957"/>
    <lineage>
        <taxon>Eukaryota</taxon>
        <taxon>Metazoa</taxon>
        <taxon>Ecdysozoa</taxon>
        <taxon>Arthropoda</taxon>
        <taxon>Myriapoda</taxon>
        <taxon>Chilopoda</taxon>
        <taxon>Pleurostigmophora</taxon>
        <taxon>Geophilomorpha</taxon>
        <taxon>Linotaeniidae</taxon>
        <taxon>Strigamia</taxon>
    </lineage>
</organism>
<dbReference type="PhylomeDB" id="T1J1R4"/>
<dbReference type="GO" id="GO:0003676">
    <property type="term" value="F:nucleic acid binding"/>
    <property type="evidence" value="ECO:0007669"/>
    <property type="project" value="InterPro"/>
</dbReference>
<protein>
    <recommendedName>
        <fullName evidence="2">asparagine--tRNA ligase</fullName>
        <ecNumber evidence="2">6.1.1.22</ecNumber>
    </recommendedName>
</protein>
<reference evidence="11" key="1">
    <citation type="submission" date="2011-05" db="EMBL/GenBank/DDBJ databases">
        <authorList>
            <person name="Richards S.R."/>
            <person name="Qu J."/>
            <person name="Jiang H."/>
            <person name="Jhangiani S.N."/>
            <person name="Agravi P."/>
            <person name="Goodspeed R."/>
            <person name="Gross S."/>
            <person name="Mandapat C."/>
            <person name="Jackson L."/>
            <person name="Mathew T."/>
            <person name="Pu L."/>
            <person name="Thornton R."/>
            <person name="Saada N."/>
            <person name="Wilczek-Boney K.B."/>
            <person name="Lee S."/>
            <person name="Kovar C."/>
            <person name="Wu Y."/>
            <person name="Scherer S.E."/>
            <person name="Worley K.C."/>
            <person name="Muzny D.M."/>
            <person name="Gibbs R."/>
        </authorList>
    </citation>
    <scope>NUCLEOTIDE SEQUENCE</scope>
    <source>
        <strain evidence="11">Brora</strain>
    </source>
</reference>
<dbReference type="PANTHER" id="PTHR22594">
    <property type="entry name" value="ASPARTYL/LYSYL-TRNA SYNTHETASE"/>
    <property type="match status" value="1"/>
</dbReference>
<dbReference type="NCBIfam" id="TIGR00457">
    <property type="entry name" value="asnS"/>
    <property type="match status" value="1"/>
</dbReference>
<dbReference type="Gene3D" id="3.30.930.10">
    <property type="entry name" value="Bira Bifunctional Protein, Domain 2"/>
    <property type="match status" value="1"/>
</dbReference>
<comment type="similarity">
    <text evidence="1">Belongs to the class-II aminoacyl-tRNA synthetase family.</text>
</comment>
<dbReference type="GO" id="GO:0005524">
    <property type="term" value="F:ATP binding"/>
    <property type="evidence" value="ECO:0007669"/>
    <property type="project" value="UniProtKB-KW"/>
</dbReference>
<evidence type="ECO:0000256" key="5">
    <source>
        <dbReference type="ARBA" id="ARBA00022840"/>
    </source>
</evidence>
<dbReference type="PROSITE" id="PS50862">
    <property type="entry name" value="AA_TRNA_LIGASE_II"/>
    <property type="match status" value="1"/>
</dbReference>
<dbReference type="EnsemblMetazoa" id="SMAR007486-RA">
    <property type="protein sequence ID" value="SMAR007486-PA"/>
    <property type="gene ID" value="SMAR007486"/>
</dbReference>
<evidence type="ECO:0000256" key="8">
    <source>
        <dbReference type="SAM" id="MobiDB-lite"/>
    </source>
</evidence>
<dbReference type="PANTHER" id="PTHR22594:SF34">
    <property type="entry name" value="ASPARAGINE--TRNA LIGASE, MITOCHONDRIAL-RELATED"/>
    <property type="match status" value="1"/>
</dbReference>
<dbReference type="OMA" id="PEMAFYD"/>
<name>T1J1R4_STRMM</name>
<dbReference type="EC" id="6.1.1.22" evidence="2"/>
<keyword evidence="3" id="KW-0436">Ligase</keyword>
<dbReference type="GO" id="GO:0006421">
    <property type="term" value="P:asparaginyl-tRNA aminoacylation"/>
    <property type="evidence" value="ECO:0007669"/>
    <property type="project" value="InterPro"/>
</dbReference>
<evidence type="ECO:0000256" key="2">
    <source>
        <dbReference type="ARBA" id="ARBA00012816"/>
    </source>
</evidence>
<dbReference type="AlphaFoldDB" id="T1J1R4"/>
<keyword evidence="6" id="KW-0648">Protein biosynthesis</keyword>
<evidence type="ECO:0000313" key="10">
    <source>
        <dbReference type="EnsemblMetazoa" id="SMAR007486-PA"/>
    </source>
</evidence>
<evidence type="ECO:0000256" key="4">
    <source>
        <dbReference type="ARBA" id="ARBA00022741"/>
    </source>
</evidence>
<evidence type="ECO:0000259" key="9">
    <source>
        <dbReference type="PROSITE" id="PS50862"/>
    </source>
</evidence>
<dbReference type="SUPFAM" id="SSF55681">
    <property type="entry name" value="Class II aaRS and biotin synthetases"/>
    <property type="match status" value="1"/>
</dbReference>
<proteinExistence type="inferred from homology"/>
<dbReference type="Gene3D" id="2.40.50.140">
    <property type="entry name" value="Nucleic acid-binding proteins"/>
    <property type="match status" value="1"/>
</dbReference>
<keyword evidence="11" id="KW-1185">Reference proteome</keyword>
<dbReference type="eggNOG" id="KOG0554">
    <property type="taxonomic scope" value="Eukaryota"/>
</dbReference>
<accession>T1J1R4</accession>
<dbReference type="InterPro" id="IPR004522">
    <property type="entry name" value="Asn-tRNA-ligase"/>
</dbReference>
<evidence type="ECO:0000256" key="7">
    <source>
        <dbReference type="ARBA" id="ARBA00023146"/>
    </source>
</evidence>
<dbReference type="InterPro" id="IPR004364">
    <property type="entry name" value="Aa-tRNA-synt_II"/>
</dbReference>
<dbReference type="CDD" id="cd04318">
    <property type="entry name" value="EcAsnRS_like_N"/>
    <property type="match status" value="1"/>
</dbReference>
<sequence length="476" mass="54331">MAGRRLYSTLKTLSFLHNTQPVNTKVQVQGWIKRLIKQKEMLFIDLVDGSVSERLQIVAEPSLKTSDLTYGSVVVVDGQLVASSHPKQKIELKAEKITVLGTCDPEKFPFRYKGDYDFGYIRDFLHLRSRTQPFQSLLKVRNEAIMRLHSYFQENCFYLIQTPILTSNNCEGGGEIFEVQAPKETSPTSAESDETSDEEISKESKESKDGFFATKVYLTVSGQLQLETVACGGIPKVYNIGPAFRAEKNRTQRHLSEFYMLEAEIAFAYSLNDIVELIEDMIKTTTEKILFKCEQDVKHLIKYQGAGDHLNKLKTILKTPFSRCSYSEAVNLLRTNVGKFKTAMEWGMRLQKEHENFIVKSFGNRPVFVTDFPSLEAPFYMKSNEDETKTVAAVDLLVPVVGELCGGSLREDDFQLLRDKCKTMHDLDWYLELRQFATVPHGGFGMGIERYLQFVTGVVNIRDTIPFPRWSQNCKM</sequence>
<feature type="domain" description="Aminoacyl-transfer RNA synthetases class-II family profile" evidence="9">
    <location>
        <begin position="148"/>
        <end position="466"/>
    </location>
</feature>
<dbReference type="InterPro" id="IPR045864">
    <property type="entry name" value="aa-tRNA-synth_II/BPL/LPL"/>
</dbReference>
<evidence type="ECO:0000256" key="3">
    <source>
        <dbReference type="ARBA" id="ARBA00022598"/>
    </source>
</evidence>
<keyword evidence="4" id="KW-0547">Nucleotide-binding</keyword>
<dbReference type="InterPro" id="IPR002312">
    <property type="entry name" value="Asp/Asn-tRNA-synth_IIb"/>
</dbReference>
<dbReference type="Proteomes" id="UP000014500">
    <property type="component" value="Unassembled WGS sequence"/>
</dbReference>
<dbReference type="STRING" id="126957.T1J1R4"/>
<dbReference type="InterPro" id="IPR004365">
    <property type="entry name" value="NA-bd_OB_tRNA"/>
</dbReference>
<dbReference type="InterPro" id="IPR006195">
    <property type="entry name" value="aa-tRNA-synth_II"/>
</dbReference>
<dbReference type="PRINTS" id="PR01042">
    <property type="entry name" value="TRNASYNTHASP"/>
</dbReference>
<dbReference type="Pfam" id="PF00152">
    <property type="entry name" value="tRNA-synt_2"/>
    <property type="match status" value="1"/>
</dbReference>
<evidence type="ECO:0000256" key="6">
    <source>
        <dbReference type="ARBA" id="ARBA00022917"/>
    </source>
</evidence>
<keyword evidence="5" id="KW-0067">ATP-binding</keyword>
<evidence type="ECO:0000256" key="1">
    <source>
        <dbReference type="ARBA" id="ARBA00008226"/>
    </source>
</evidence>